<protein>
    <submittedName>
        <fullName evidence="3">Single-strand DNA-binding protein</fullName>
    </submittedName>
</protein>
<name>A0A927N6V8_9ACTN</name>
<dbReference type="GO" id="GO:0003697">
    <property type="term" value="F:single-stranded DNA binding"/>
    <property type="evidence" value="ECO:0007669"/>
    <property type="project" value="InterPro"/>
</dbReference>
<dbReference type="InterPro" id="IPR012340">
    <property type="entry name" value="NA-bd_OB-fold"/>
</dbReference>
<proteinExistence type="predicted"/>
<dbReference type="AlphaFoldDB" id="A0A927N6V8"/>
<reference evidence="3" key="1">
    <citation type="submission" date="2020-10" db="EMBL/GenBank/DDBJ databases">
        <title>Sequencing the genomes of 1000 actinobacteria strains.</title>
        <authorList>
            <person name="Klenk H.-P."/>
        </authorList>
    </citation>
    <scope>NUCLEOTIDE SEQUENCE</scope>
    <source>
        <strain evidence="3">DSM 45354</strain>
    </source>
</reference>
<dbReference type="PROSITE" id="PS50935">
    <property type="entry name" value="SSB"/>
    <property type="match status" value="1"/>
</dbReference>
<evidence type="ECO:0000313" key="4">
    <source>
        <dbReference type="Proteomes" id="UP000638648"/>
    </source>
</evidence>
<dbReference type="EMBL" id="JADBEM010000001">
    <property type="protein sequence ID" value="MBE1609580.1"/>
    <property type="molecule type" value="Genomic_DNA"/>
</dbReference>
<evidence type="ECO:0000256" key="1">
    <source>
        <dbReference type="ARBA" id="ARBA00023125"/>
    </source>
</evidence>
<keyword evidence="4" id="KW-1185">Reference proteome</keyword>
<sequence>MTDAPDDTGPAVPPHRNEVLLVGRVAAPAVRRDLPSGAVVVSVRVVVERDPLTLRERSARVDAIDCASWVATCHAAMEEWQAGDVVEVAGTLRRRFRHSEAGPISRYEVEADRVRLLAPKERVHAPRTRA</sequence>
<keyword evidence="1 2" id="KW-0238">DNA-binding</keyword>
<dbReference type="Pfam" id="PF00436">
    <property type="entry name" value="SSB"/>
    <property type="match status" value="1"/>
</dbReference>
<dbReference type="Gene3D" id="2.40.50.140">
    <property type="entry name" value="Nucleic acid-binding proteins"/>
    <property type="match status" value="1"/>
</dbReference>
<dbReference type="SUPFAM" id="SSF50249">
    <property type="entry name" value="Nucleic acid-binding proteins"/>
    <property type="match status" value="1"/>
</dbReference>
<dbReference type="InterPro" id="IPR000424">
    <property type="entry name" value="Primosome_PriB/ssb"/>
</dbReference>
<evidence type="ECO:0000256" key="2">
    <source>
        <dbReference type="PROSITE-ProRule" id="PRU00252"/>
    </source>
</evidence>
<gene>
    <name evidence="3" type="ORF">HEB94_006428</name>
</gene>
<organism evidence="3 4">
    <name type="scientific">Actinopolymorpha pittospori</name>
    <dbReference type="NCBI Taxonomy" id="648752"/>
    <lineage>
        <taxon>Bacteria</taxon>
        <taxon>Bacillati</taxon>
        <taxon>Actinomycetota</taxon>
        <taxon>Actinomycetes</taxon>
        <taxon>Propionibacteriales</taxon>
        <taxon>Actinopolymorphaceae</taxon>
        <taxon>Actinopolymorpha</taxon>
    </lineage>
</organism>
<accession>A0A927N6V8</accession>
<evidence type="ECO:0000313" key="3">
    <source>
        <dbReference type="EMBL" id="MBE1609580.1"/>
    </source>
</evidence>
<dbReference type="RefSeq" id="WP_192753136.1">
    <property type="nucleotide sequence ID" value="NZ_BAABJL010000115.1"/>
</dbReference>
<dbReference type="Proteomes" id="UP000638648">
    <property type="component" value="Unassembled WGS sequence"/>
</dbReference>
<comment type="caution">
    <text evidence="3">The sequence shown here is derived from an EMBL/GenBank/DDBJ whole genome shotgun (WGS) entry which is preliminary data.</text>
</comment>